<proteinExistence type="predicted"/>
<sequence length="373" mass="41606">MAAIIKIRNLDKYYGKNYILKNLDLDIHEGEFISILGPYGSGKTTLLRMIAGFEQPTSGQIFLDGKNIAGVPAFERAVNTVFQQYALFPNLTIAENVAFGLTLKKVPEAQKRKQVSEMLHLVQLSGFENRMPSQLSGGQKQRVAIARALINEPKVLILDEPLSALDRKLRKAMQLELRKIQKNLGLTFIFVTHDQEEAMTISDRIAVMNGGMIDQVDYPYRIYEKPATEFVSDFIGESNVWNGLVKTIEDNFIRVAVEAGEFTLPKPEKIRVGDLISFAVRPEYIELSHESGIPGIISDQIFVGGSTQLMIAIANGYVQKTMTGHVEDYKTGETILVNFNPDKVVTLKNEGNEIYNAISHPDFNFLGGNIFGS</sequence>
<dbReference type="EMBL" id="LKLN01000075">
    <property type="protein sequence ID" value="KSU03231.1"/>
    <property type="molecule type" value="Genomic_DNA"/>
</dbReference>
<evidence type="ECO:0000313" key="8">
    <source>
        <dbReference type="EMBL" id="KSU03231.1"/>
    </source>
</evidence>
<dbReference type="InterPro" id="IPR027417">
    <property type="entry name" value="P-loop_NTPase"/>
</dbReference>
<keyword evidence="3" id="KW-0547">Nucleotide-binding</keyword>
<dbReference type="PANTHER" id="PTHR42781">
    <property type="entry name" value="SPERMIDINE/PUTRESCINE IMPORT ATP-BINDING PROTEIN POTA"/>
    <property type="match status" value="1"/>
</dbReference>
<dbReference type="Gene3D" id="3.40.50.300">
    <property type="entry name" value="P-loop containing nucleotide triphosphate hydrolases"/>
    <property type="match status" value="1"/>
</dbReference>
<dbReference type="AlphaFoldDB" id="A0A0V8CQ35"/>
<reference evidence="9" key="1">
    <citation type="submission" date="2015-10" db="EMBL/GenBank/DDBJ databases">
        <title>Draft Genome Sequences of 11 Lactococcus lactis subspecies cremoris strains.</title>
        <authorList>
            <person name="Wels M."/>
            <person name="Backus L."/>
            <person name="Boekhorst J."/>
            <person name="Dijkstra A."/>
            <person name="Beerthuizen M."/>
            <person name="Kelly W."/>
            <person name="Siezen R."/>
            <person name="Bachmann H."/>
            <person name="Van Hijum S."/>
        </authorList>
    </citation>
    <scope>NUCLEOTIDE SEQUENCE [LARGE SCALE GENOMIC DNA]</scope>
    <source>
        <strain evidence="9">KF282</strain>
    </source>
</reference>
<evidence type="ECO:0000256" key="1">
    <source>
        <dbReference type="ARBA" id="ARBA00022448"/>
    </source>
</evidence>
<keyword evidence="6" id="KW-0472">Membrane</keyword>
<organism evidence="8 9">
    <name type="scientific">Lactococcus lactis subsp. lactis</name>
    <name type="common">Streptococcus lactis</name>
    <dbReference type="NCBI Taxonomy" id="1360"/>
    <lineage>
        <taxon>Bacteria</taxon>
        <taxon>Bacillati</taxon>
        <taxon>Bacillota</taxon>
        <taxon>Bacilli</taxon>
        <taxon>Lactobacillales</taxon>
        <taxon>Streptococcaceae</taxon>
        <taxon>Lactococcus</taxon>
    </lineage>
</organism>
<dbReference type="InterPro" id="IPR003439">
    <property type="entry name" value="ABC_transporter-like_ATP-bd"/>
</dbReference>
<evidence type="ECO:0000256" key="3">
    <source>
        <dbReference type="ARBA" id="ARBA00022741"/>
    </source>
</evidence>
<keyword evidence="4 8" id="KW-0067">ATP-binding</keyword>
<dbReference type="CDD" id="cd03300">
    <property type="entry name" value="ABC_PotA_N"/>
    <property type="match status" value="1"/>
</dbReference>
<feature type="domain" description="ABC transporter" evidence="7">
    <location>
        <begin position="5"/>
        <end position="235"/>
    </location>
</feature>
<dbReference type="Proteomes" id="UP000053058">
    <property type="component" value="Unassembled WGS sequence"/>
</dbReference>
<dbReference type="InterPro" id="IPR003593">
    <property type="entry name" value="AAA+_ATPase"/>
</dbReference>
<dbReference type="SUPFAM" id="SSF52540">
    <property type="entry name" value="P-loop containing nucleoside triphosphate hydrolases"/>
    <property type="match status" value="1"/>
</dbReference>
<dbReference type="PANTHER" id="PTHR42781:SF4">
    <property type="entry name" value="SPERMIDINE_PUTRESCINE IMPORT ATP-BINDING PROTEIN POTA"/>
    <property type="match status" value="1"/>
</dbReference>
<evidence type="ECO:0000256" key="4">
    <source>
        <dbReference type="ARBA" id="ARBA00022840"/>
    </source>
</evidence>
<evidence type="ECO:0000256" key="6">
    <source>
        <dbReference type="ARBA" id="ARBA00023136"/>
    </source>
</evidence>
<dbReference type="RefSeq" id="WP_058219883.1">
    <property type="nucleotide sequence ID" value="NZ_LKLN01000075.1"/>
</dbReference>
<dbReference type="Pfam" id="PF00005">
    <property type="entry name" value="ABC_tran"/>
    <property type="match status" value="1"/>
</dbReference>
<protein>
    <submittedName>
        <fullName evidence="8">Putrescine transport ATP-binding protein PotA</fullName>
    </submittedName>
</protein>
<keyword evidence="5" id="KW-1278">Translocase</keyword>
<dbReference type="InterPro" id="IPR008995">
    <property type="entry name" value="Mo/tungstate-bd_C_term_dom"/>
</dbReference>
<dbReference type="GO" id="GO:0015594">
    <property type="term" value="F:ABC-type putrescine transporter activity"/>
    <property type="evidence" value="ECO:0007669"/>
    <property type="project" value="InterPro"/>
</dbReference>
<keyword evidence="1" id="KW-0813">Transport</keyword>
<accession>A0A0V8CQ35</accession>
<dbReference type="GO" id="GO:0043190">
    <property type="term" value="C:ATP-binding cassette (ABC) transporter complex"/>
    <property type="evidence" value="ECO:0007669"/>
    <property type="project" value="InterPro"/>
</dbReference>
<keyword evidence="2" id="KW-1003">Cell membrane</keyword>
<evidence type="ECO:0000256" key="5">
    <source>
        <dbReference type="ARBA" id="ARBA00022967"/>
    </source>
</evidence>
<name>A0A0V8CQ35_LACLL</name>
<dbReference type="PROSITE" id="PS00211">
    <property type="entry name" value="ABC_TRANSPORTER_1"/>
    <property type="match status" value="1"/>
</dbReference>
<evidence type="ECO:0000313" key="9">
    <source>
        <dbReference type="Proteomes" id="UP000053058"/>
    </source>
</evidence>
<dbReference type="InterPro" id="IPR017879">
    <property type="entry name" value="PotA_ATP-bd"/>
</dbReference>
<dbReference type="PATRIC" id="fig|1360.105.peg.1737"/>
<dbReference type="Gene3D" id="2.40.50.100">
    <property type="match status" value="1"/>
</dbReference>
<dbReference type="Pfam" id="PF08402">
    <property type="entry name" value="TOBE_2"/>
    <property type="match status" value="1"/>
</dbReference>
<evidence type="ECO:0000256" key="2">
    <source>
        <dbReference type="ARBA" id="ARBA00022475"/>
    </source>
</evidence>
<dbReference type="InterPro" id="IPR050093">
    <property type="entry name" value="ABC_SmlMolc_Importer"/>
</dbReference>
<dbReference type="SUPFAM" id="SSF50331">
    <property type="entry name" value="MOP-like"/>
    <property type="match status" value="1"/>
</dbReference>
<evidence type="ECO:0000259" key="7">
    <source>
        <dbReference type="PROSITE" id="PS50893"/>
    </source>
</evidence>
<gene>
    <name evidence="8" type="ORF">KF282_1902</name>
</gene>
<dbReference type="FunFam" id="3.40.50.300:FF:000133">
    <property type="entry name" value="Spermidine/putrescine import ATP-binding protein PotA"/>
    <property type="match status" value="1"/>
</dbReference>
<dbReference type="GO" id="GO:0016887">
    <property type="term" value="F:ATP hydrolysis activity"/>
    <property type="evidence" value="ECO:0007669"/>
    <property type="project" value="InterPro"/>
</dbReference>
<dbReference type="InterPro" id="IPR017871">
    <property type="entry name" value="ABC_transporter-like_CS"/>
</dbReference>
<dbReference type="GO" id="GO:0005524">
    <property type="term" value="F:ATP binding"/>
    <property type="evidence" value="ECO:0007669"/>
    <property type="project" value="UniProtKB-KW"/>
</dbReference>
<dbReference type="PROSITE" id="PS50893">
    <property type="entry name" value="ABC_TRANSPORTER_2"/>
    <property type="match status" value="1"/>
</dbReference>
<dbReference type="SMART" id="SM00382">
    <property type="entry name" value="AAA"/>
    <property type="match status" value="1"/>
</dbReference>
<dbReference type="InterPro" id="IPR013611">
    <property type="entry name" value="Transp-assoc_OB_typ2"/>
</dbReference>
<comment type="caution">
    <text evidence="8">The sequence shown here is derived from an EMBL/GenBank/DDBJ whole genome shotgun (WGS) entry which is preliminary data.</text>
</comment>